<evidence type="ECO:0000313" key="5">
    <source>
        <dbReference type="EMBL" id="SDK07660.1"/>
    </source>
</evidence>
<keyword evidence="2" id="KW-0540">Nuclease</keyword>
<evidence type="ECO:0000256" key="2">
    <source>
        <dbReference type="ARBA" id="ARBA00022722"/>
    </source>
</evidence>
<evidence type="ECO:0000256" key="1">
    <source>
        <dbReference type="ARBA" id="ARBA00022649"/>
    </source>
</evidence>
<name>A0A1G8Z0A5_9BACI</name>
<accession>A0A1G8Z0A5</accession>
<protein>
    <submittedName>
        <fullName evidence="5">Uncharacterized conserved protein YutE, UPF0331/DUF86 family</fullName>
    </submittedName>
</protein>
<keyword evidence="1" id="KW-1277">Toxin-antitoxin system</keyword>
<keyword evidence="6" id="KW-1185">Reference proteome</keyword>
<dbReference type="OrthoDB" id="2375467at2"/>
<dbReference type="GO" id="GO:0004540">
    <property type="term" value="F:RNA nuclease activity"/>
    <property type="evidence" value="ECO:0007669"/>
    <property type="project" value="InterPro"/>
</dbReference>
<dbReference type="PANTHER" id="PTHR33397:SF5">
    <property type="entry name" value="RNASE YUTE-RELATED"/>
    <property type="match status" value="1"/>
</dbReference>
<dbReference type="AlphaFoldDB" id="A0A1G8Z0A5"/>
<sequence>MYFVDRSLIERHLLYMDGLLQEIDSHVFDSFLEKLSLERIAQMMIESMLDVGNMIIDGFIMRDPGSFTDIIDILVDEAVLPAEEADAYKQIILLRKMLVKDYLNMDHEKILEVIHRNHSSLEAFSSRINEYLDNEMDVANTFSNN</sequence>
<dbReference type="EMBL" id="FNFL01000002">
    <property type="protein sequence ID" value="SDK07660.1"/>
    <property type="molecule type" value="Genomic_DNA"/>
</dbReference>
<dbReference type="Pfam" id="PF01934">
    <property type="entry name" value="HepT-like"/>
    <property type="match status" value="1"/>
</dbReference>
<reference evidence="5 6" key="1">
    <citation type="submission" date="2016-10" db="EMBL/GenBank/DDBJ databases">
        <authorList>
            <person name="de Groot N.N."/>
        </authorList>
    </citation>
    <scope>NUCLEOTIDE SEQUENCE [LARGE SCALE GENOMIC DNA]</scope>
    <source>
        <strain evidence="5 6">CGMCC 1.6502</strain>
    </source>
</reference>
<dbReference type="Gene3D" id="1.20.120.580">
    <property type="entry name" value="bsu32300-like"/>
    <property type="match status" value="1"/>
</dbReference>
<dbReference type="InterPro" id="IPR037038">
    <property type="entry name" value="HepT-like_sf"/>
</dbReference>
<dbReference type="InterPro" id="IPR052379">
    <property type="entry name" value="Type_VII_TA_RNase"/>
</dbReference>
<organism evidence="5 6">
    <name type="scientific">Sediminibacillus albus</name>
    <dbReference type="NCBI Taxonomy" id="407036"/>
    <lineage>
        <taxon>Bacteria</taxon>
        <taxon>Bacillati</taxon>
        <taxon>Bacillota</taxon>
        <taxon>Bacilli</taxon>
        <taxon>Bacillales</taxon>
        <taxon>Bacillaceae</taxon>
        <taxon>Sediminibacillus</taxon>
    </lineage>
</organism>
<dbReference type="PANTHER" id="PTHR33397">
    <property type="entry name" value="UPF0331 PROTEIN YUTE"/>
    <property type="match status" value="1"/>
</dbReference>
<dbReference type="Proteomes" id="UP000198694">
    <property type="component" value="Unassembled WGS sequence"/>
</dbReference>
<dbReference type="STRING" id="407036.SAMN05216243_1893"/>
<dbReference type="GO" id="GO:0110001">
    <property type="term" value="C:toxin-antitoxin complex"/>
    <property type="evidence" value="ECO:0007669"/>
    <property type="project" value="InterPro"/>
</dbReference>
<dbReference type="GO" id="GO:0016787">
    <property type="term" value="F:hydrolase activity"/>
    <property type="evidence" value="ECO:0007669"/>
    <property type="project" value="UniProtKB-KW"/>
</dbReference>
<gene>
    <name evidence="5" type="ORF">SAMN05216243_1893</name>
</gene>
<comment type="similarity">
    <text evidence="4">Belongs to the HepT RNase toxin family.</text>
</comment>
<keyword evidence="3" id="KW-0378">Hydrolase</keyword>
<evidence type="ECO:0000256" key="3">
    <source>
        <dbReference type="ARBA" id="ARBA00022801"/>
    </source>
</evidence>
<evidence type="ECO:0000256" key="4">
    <source>
        <dbReference type="ARBA" id="ARBA00024207"/>
    </source>
</evidence>
<dbReference type="InterPro" id="IPR008201">
    <property type="entry name" value="HepT-like"/>
</dbReference>
<evidence type="ECO:0000313" key="6">
    <source>
        <dbReference type="Proteomes" id="UP000198694"/>
    </source>
</evidence>
<proteinExistence type="inferred from homology"/>